<organism evidence="1 2">
    <name type="scientific">Nephila pilipes</name>
    <name type="common">Giant wood spider</name>
    <name type="synonym">Nephila maculata</name>
    <dbReference type="NCBI Taxonomy" id="299642"/>
    <lineage>
        <taxon>Eukaryota</taxon>
        <taxon>Metazoa</taxon>
        <taxon>Ecdysozoa</taxon>
        <taxon>Arthropoda</taxon>
        <taxon>Chelicerata</taxon>
        <taxon>Arachnida</taxon>
        <taxon>Araneae</taxon>
        <taxon>Araneomorphae</taxon>
        <taxon>Entelegynae</taxon>
        <taxon>Araneoidea</taxon>
        <taxon>Nephilidae</taxon>
        <taxon>Nephila</taxon>
    </lineage>
</organism>
<dbReference type="EMBL" id="BMAW01044853">
    <property type="protein sequence ID" value="GFS46706.1"/>
    <property type="molecule type" value="Genomic_DNA"/>
</dbReference>
<dbReference type="Proteomes" id="UP000887013">
    <property type="component" value="Unassembled WGS sequence"/>
</dbReference>
<reference evidence="1" key="1">
    <citation type="submission" date="2020-08" db="EMBL/GenBank/DDBJ databases">
        <title>Multicomponent nature underlies the extraordinary mechanical properties of spider dragline silk.</title>
        <authorList>
            <person name="Kono N."/>
            <person name="Nakamura H."/>
            <person name="Mori M."/>
            <person name="Yoshida Y."/>
            <person name="Ohtoshi R."/>
            <person name="Malay A.D."/>
            <person name="Moran D.A.P."/>
            <person name="Tomita M."/>
            <person name="Numata K."/>
            <person name="Arakawa K."/>
        </authorList>
    </citation>
    <scope>NUCLEOTIDE SEQUENCE</scope>
</reference>
<dbReference type="AlphaFoldDB" id="A0A8X6KG45"/>
<proteinExistence type="predicted"/>
<comment type="caution">
    <text evidence="1">The sequence shown here is derived from an EMBL/GenBank/DDBJ whole genome shotgun (WGS) entry which is preliminary data.</text>
</comment>
<protein>
    <submittedName>
        <fullName evidence="1">Uncharacterized protein</fullName>
    </submittedName>
</protein>
<name>A0A8X6KG45_NEPPI</name>
<sequence length="83" mass="9370">MLSLKKRTKENPWRNDTLNLPDCPRSIIEAAFRLTTGHDCLYAHLCRFRIVYSPACPLCCCGAAMNADYLPICSALTKNYIDS</sequence>
<gene>
    <name evidence="1" type="ORF">NPIL_98351</name>
</gene>
<accession>A0A8X6KG45</accession>
<evidence type="ECO:0000313" key="2">
    <source>
        <dbReference type="Proteomes" id="UP000887013"/>
    </source>
</evidence>
<keyword evidence="2" id="KW-1185">Reference proteome</keyword>
<evidence type="ECO:0000313" key="1">
    <source>
        <dbReference type="EMBL" id="GFS46706.1"/>
    </source>
</evidence>